<dbReference type="InterPro" id="IPR054529">
    <property type="entry name" value="TcaA_2nd"/>
</dbReference>
<dbReference type="InterPro" id="IPR026870">
    <property type="entry name" value="Zinc_ribbon_dom"/>
</dbReference>
<dbReference type="PANTHER" id="PTHR40038">
    <property type="entry name" value="MEMBRANE-ASSOCIATED PROTEIN TCAA"/>
    <property type="match status" value="1"/>
</dbReference>
<dbReference type="Proteomes" id="UP001209318">
    <property type="component" value="Unassembled WGS sequence"/>
</dbReference>
<dbReference type="AlphaFoldDB" id="A0AAE3LSJ7"/>
<feature type="domain" description="TcaA 4th" evidence="4">
    <location>
        <begin position="273"/>
        <end position="344"/>
    </location>
</feature>
<feature type="domain" description="TcaA 4th" evidence="4">
    <location>
        <begin position="195"/>
        <end position="268"/>
    </location>
</feature>
<name>A0AAE3LSJ7_9BACI</name>
<dbReference type="Pfam" id="PF25155">
    <property type="entry name" value="NTF2_YvbJ"/>
    <property type="match status" value="1"/>
</dbReference>
<dbReference type="InterPro" id="IPR054530">
    <property type="entry name" value="TcaA_4th"/>
</dbReference>
<dbReference type="RefSeq" id="WP_263072020.1">
    <property type="nucleotide sequence ID" value="NZ_JAOUSF010000002.1"/>
</dbReference>
<gene>
    <name evidence="6" type="ORF">OEV98_04505</name>
</gene>
<dbReference type="GO" id="GO:0005886">
    <property type="term" value="C:plasma membrane"/>
    <property type="evidence" value="ECO:0007669"/>
    <property type="project" value="UniProtKB-SubCell"/>
</dbReference>
<organism evidence="6 7">
    <name type="scientific">Perspicuibacillus lycopersici</name>
    <dbReference type="NCBI Taxonomy" id="1325689"/>
    <lineage>
        <taxon>Bacteria</taxon>
        <taxon>Bacillati</taxon>
        <taxon>Bacillota</taxon>
        <taxon>Bacilli</taxon>
        <taxon>Bacillales</taxon>
        <taxon>Bacillaceae</taxon>
        <taxon>Perspicuibacillus</taxon>
    </lineage>
</organism>
<evidence type="ECO:0000313" key="6">
    <source>
        <dbReference type="EMBL" id="MCU9612808.1"/>
    </source>
</evidence>
<dbReference type="Pfam" id="PF22813">
    <property type="entry name" value="TcaA_2nd"/>
    <property type="match status" value="1"/>
</dbReference>
<feature type="domain" description="TcaA second" evidence="3">
    <location>
        <begin position="92"/>
        <end position="191"/>
    </location>
</feature>
<dbReference type="PANTHER" id="PTHR40038:SF1">
    <property type="entry name" value="MEMBRANE-ASSOCIATED PROTEIN TCAA"/>
    <property type="match status" value="1"/>
</dbReference>
<feature type="transmembrane region" description="Helical" evidence="1">
    <location>
        <begin position="67"/>
        <end position="86"/>
    </location>
</feature>
<reference evidence="6" key="1">
    <citation type="submission" date="2022-10" db="EMBL/GenBank/DDBJ databases">
        <title>Description of Fervidibacillus gen. nov. in the family Fervidibacillaceae fam. nov. with two species, Fervidibacillus albus sp. nov., and Fervidibacillus halotolerans sp. nov., isolated from tidal flat sediments.</title>
        <authorList>
            <person name="Kwon K.K."/>
            <person name="Yang S.-H."/>
        </authorList>
    </citation>
    <scope>NUCLEOTIDE SEQUENCE</scope>
    <source>
        <strain evidence="6">JCM 19140</strain>
    </source>
</reference>
<protein>
    <submittedName>
        <fullName evidence="6">Zinc-ribbon domain-containing protein</fullName>
    </submittedName>
</protein>
<evidence type="ECO:0000259" key="5">
    <source>
        <dbReference type="Pfam" id="PF25155"/>
    </source>
</evidence>
<sequence length="500" mass="56509">MEFCKNCGSKLEEHAVFCSECGQSVEGELQQPSATVEGTTVNSATASNNVRPASSISFKSFSKKQKIITSVIAGIVIILLISFFTLKNITNPEKKLERFEEALKTEDKDALKSLLDSGDSRIKLEDKHVEGLLTYVKDNPSELDYIISNLEDQLDSLQSSKSKKASSEDSYFLNLKEDGKTFLLFDDYQIQLKPYYITVSTDYANSDVYVDGKKVGTTNEDAYTLEFGPYLPADYNFKIELASDYATLSNELEVDLYDYIYDTNEVYVDLYLDATSVDIYTDYSDAEIFVNGKSAGVSEDGYFYIDPITLDGSFTVYAEKEFPWGVVKSEEVTIEDYSYDLELNPVNDELKTQVSTAIKDYFTAYNAAYKGLDSTKIAQVNESYADQLISDIDYYKDSEYQYVGNGITSATVYLDSIGIDQYDGVTEAYVEAKVTQNGDLLYGDASEEERSEVAATDDEYVISLYLEYDETAKNWLVSYADEYYYYDTDYVEEETFTFDN</sequence>
<dbReference type="EMBL" id="JAOUSF010000002">
    <property type="protein sequence ID" value="MCU9612808.1"/>
    <property type="molecule type" value="Genomic_DNA"/>
</dbReference>
<keyword evidence="1" id="KW-0472">Membrane</keyword>
<evidence type="ECO:0000256" key="1">
    <source>
        <dbReference type="SAM" id="Phobius"/>
    </source>
</evidence>
<keyword evidence="1" id="KW-1133">Transmembrane helix</keyword>
<feature type="domain" description="Zinc-ribbon" evidence="2">
    <location>
        <begin position="3"/>
        <end position="24"/>
    </location>
</feature>
<dbReference type="Pfam" id="PF22820">
    <property type="entry name" value="TcaA_3rd_4th"/>
    <property type="match status" value="2"/>
</dbReference>
<evidence type="ECO:0000259" key="2">
    <source>
        <dbReference type="Pfam" id="PF13240"/>
    </source>
</evidence>
<keyword evidence="1" id="KW-0812">Transmembrane</keyword>
<evidence type="ECO:0000259" key="3">
    <source>
        <dbReference type="Pfam" id="PF22813"/>
    </source>
</evidence>
<dbReference type="InterPro" id="IPR056902">
    <property type="entry name" value="NTF2_YvbJ"/>
</dbReference>
<dbReference type="Pfam" id="PF13240">
    <property type="entry name" value="Zn_Ribbon_1"/>
    <property type="match status" value="1"/>
</dbReference>
<accession>A0AAE3LSJ7</accession>
<keyword evidence="7" id="KW-1185">Reference proteome</keyword>
<comment type="caution">
    <text evidence="6">The sequence shown here is derived from an EMBL/GenBank/DDBJ whole genome shotgun (WGS) entry which is preliminary data.</text>
</comment>
<feature type="domain" description="YvbJ-like NTF2-like" evidence="5">
    <location>
        <begin position="356"/>
        <end position="479"/>
    </location>
</feature>
<evidence type="ECO:0000259" key="4">
    <source>
        <dbReference type="Pfam" id="PF22820"/>
    </source>
</evidence>
<evidence type="ECO:0000313" key="7">
    <source>
        <dbReference type="Proteomes" id="UP001209318"/>
    </source>
</evidence>
<proteinExistence type="predicted"/>